<dbReference type="CDD" id="cd01043">
    <property type="entry name" value="DPS"/>
    <property type="match status" value="1"/>
</dbReference>
<feature type="compositionally biased region" description="Basic and acidic residues" evidence="3">
    <location>
        <begin position="16"/>
        <end position="26"/>
    </location>
</feature>
<evidence type="ECO:0000256" key="2">
    <source>
        <dbReference type="RuleBase" id="RU003875"/>
    </source>
</evidence>
<dbReference type="Proteomes" id="UP001157034">
    <property type="component" value="Unassembled WGS sequence"/>
</dbReference>
<dbReference type="Gene3D" id="1.20.1260.10">
    <property type="match status" value="1"/>
</dbReference>
<evidence type="ECO:0000259" key="4">
    <source>
        <dbReference type="Pfam" id="PF00210"/>
    </source>
</evidence>
<reference evidence="6" key="1">
    <citation type="journal article" date="2019" name="Int. J. Syst. Evol. Microbiol.">
        <title>The Global Catalogue of Microorganisms (GCM) 10K type strain sequencing project: providing services to taxonomists for standard genome sequencing and annotation.</title>
        <authorList>
            <consortium name="The Broad Institute Genomics Platform"/>
            <consortium name="The Broad Institute Genome Sequencing Center for Infectious Disease"/>
            <person name="Wu L."/>
            <person name="Ma J."/>
        </authorList>
    </citation>
    <scope>NUCLEOTIDE SEQUENCE [LARGE SCALE GENOMIC DNA]</scope>
    <source>
        <strain evidence="6">NBRC 108894</strain>
    </source>
</reference>
<sequence length="183" mass="20493">MRTPRSVRRMSTTTETKPDVERTRRENAEHGFVASRALTDSLQEVLVDLIELANQGKQAHWNLVGPNFRDLHLQLDEVIEAARLFADEVAERMRALHATPDGRSGVVSAQTTLEEFPGGEVLTIDTADMVTARIESAVGTCRRVHDTVDDEDPTSADLLHEIIQKLEQFAWMISAEHRRPKGA</sequence>
<protein>
    <submittedName>
        <fullName evidence="5">DNA starvation/stationary phase protection protein</fullName>
    </submittedName>
</protein>
<feature type="region of interest" description="Disordered" evidence="3">
    <location>
        <begin position="1"/>
        <end position="26"/>
    </location>
</feature>
<dbReference type="InterPro" id="IPR023188">
    <property type="entry name" value="DPS_DNA-bd_CS"/>
</dbReference>
<feature type="domain" description="Ferritin/DPS" evidence="4">
    <location>
        <begin position="40"/>
        <end position="175"/>
    </location>
</feature>
<dbReference type="PANTHER" id="PTHR42932:SF2">
    <property type="entry name" value="DNA PROTECTION DURING STARVATION PROTEIN 1"/>
    <property type="match status" value="1"/>
</dbReference>
<keyword evidence="6" id="KW-1185">Reference proteome</keyword>
<evidence type="ECO:0000256" key="1">
    <source>
        <dbReference type="ARBA" id="ARBA00009497"/>
    </source>
</evidence>
<evidence type="ECO:0000313" key="5">
    <source>
        <dbReference type="EMBL" id="GMA95985.1"/>
    </source>
</evidence>
<dbReference type="InterPro" id="IPR012347">
    <property type="entry name" value="Ferritin-like"/>
</dbReference>
<comment type="similarity">
    <text evidence="1 2">Belongs to the Dps family.</text>
</comment>
<dbReference type="InterPro" id="IPR002177">
    <property type="entry name" value="DPS_DNA-bd"/>
</dbReference>
<dbReference type="SUPFAM" id="SSF47240">
    <property type="entry name" value="Ferritin-like"/>
    <property type="match status" value="1"/>
</dbReference>
<dbReference type="InterPro" id="IPR009078">
    <property type="entry name" value="Ferritin-like_SF"/>
</dbReference>
<dbReference type="Pfam" id="PF00210">
    <property type="entry name" value="Ferritin"/>
    <property type="match status" value="1"/>
</dbReference>
<dbReference type="InterPro" id="IPR008331">
    <property type="entry name" value="Ferritin_DPS_dom"/>
</dbReference>
<dbReference type="EMBL" id="BSVB01000001">
    <property type="protein sequence ID" value="GMA95985.1"/>
    <property type="molecule type" value="Genomic_DNA"/>
</dbReference>
<dbReference type="PROSITE" id="PS00818">
    <property type="entry name" value="DPS_1"/>
    <property type="match status" value="1"/>
</dbReference>
<evidence type="ECO:0000313" key="6">
    <source>
        <dbReference type="Proteomes" id="UP001157034"/>
    </source>
</evidence>
<comment type="caution">
    <text evidence="5">The sequence shown here is derived from an EMBL/GenBank/DDBJ whole genome shotgun (WGS) entry which is preliminary data.</text>
</comment>
<gene>
    <name evidence="5" type="ORF">GCM10025881_28090</name>
</gene>
<proteinExistence type="inferred from homology"/>
<dbReference type="PRINTS" id="PR01346">
    <property type="entry name" value="HELNAPAPROT"/>
</dbReference>
<dbReference type="PANTHER" id="PTHR42932">
    <property type="entry name" value="GENERAL STRESS PROTEIN 20U"/>
    <property type="match status" value="1"/>
</dbReference>
<evidence type="ECO:0000256" key="3">
    <source>
        <dbReference type="SAM" id="MobiDB-lite"/>
    </source>
</evidence>
<organism evidence="5 6">
    <name type="scientific">Pseudolysinimonas kribbensis</name>
    <dbReference type="NCBI Taxonomy" id="433641"/>
    <lineage>
        <taxon>Bacteria</taxon>
        <taxon>Bacillati</taxon>
        <taxon>Actinomycetota</taxon>
        <taxon>Actinomycetes</taxon>
        <taxon>Micrococcales</taxon>
        <taxon>Microbacteriaceae</taxon>
        <taxon>Pseudolysinimonas</taxon>
    </lineage>
</organism>
<name>A0ABQ6K5U5_9MICO</name>
<accession>A0ABQ6K5U5</accession>